<keyword evidence="1" id="KW-1133">Transmembrane helix</keyword>
<proteinExistence type="evidence at transcript level"/>
<accession>L7MMD3</accession>
<dbReference type="EMBL" id="GACK01000466">
    <property type="protein sequence ID" value="JAA64568.1"/>
    <property type="molecule type" value="mRNA"/>
</dbReference>
<feature type="non-terminal residue" evidence="2">
    <location>
        <position position="68"/>
    </location>
</feature>
<keyword evidence="1" id="KW-0812">Transmembrane</keyword>
<reference evidence="2" key="1">
    <citation type="submission" date="2012-11" db="EMBL/GenBank/DDBJ databases">
        <authorList>
            <person name="Lucero-Rivera Y.E."/>
            <person name="Tovar-Ramirez D."/>
        </authorList>
    </citation>
    <scope>NUCLEOTIDE SEQUENCE</scope>
    <source>
        <tissue evidence="2">Salivary gland</tissue>
    </source>
</reference>
<organism evidence="2">
    <name type="scientific">Rhipicephalus pulchellus</name>
    <name type="common">Yellow backed tick</name>
    <name type="synonym">Dermacentor pulchellus</name>
    <dbReference type="NCBI Taxonomy" id="72859"/>
    <lineage>
        <taxon>Eukaryota</taxon>
        <taxon>Metazoa</taxon>
        <taxon>Ecdysozoa</taxon>
        <taxon>Arthropoda</taxon>
        <taxon>Chelicerata</taxon>
        <taxon>Arachnida</taxon>
        <taxon>Acari</taxon>
        <taxon>Parasitiformes</taxon>
        <taxon>Ixodida</taxon>
        <taxon>Ixodoidea</taxon>
        <taxon>Ixodidae</taxon>
        <taxon>Rhipicephalinae</taxon>
        <taxon>Rhipicephalus</taxon>
        <taxon>Rhipicephalus</taxon>
    </lineage>
</organism>
<evidence type="ECO:0000313" key="2">
    <source>
        <dbReference type="EMBL" id="JAA64568.1"/>
    </source>
</evidence>
<feature type="transmembrane region" description="Helical" evidence="1">
    <location>
        <begin position="6"/>
        <end position="25"/>
    </location>
</feature>
<keyword evidence="1" id="KW-0472">Membrane</keyword>
<evidence type="ECO:0000256" key="1">
    <source>
        <dbReference type="SAM" id="Phobius"/>
    </source>
</evidence>
<dbReference type="AlphaFoldDB" id="L7MMD3"/>
<name>L7MMD3_RHIPC</name>
<reference evidence="2" key="2">
    <citation type="journal article" date="2015" name="J. Proteomics">
        <title>Sexual differences in the sialomes of the zebra tick, Rhipicephalus pulchellus.</title>
        <authorList>
            <person name="Tan A.W."/>
            <person name="Francischetti I.M."/>
            <person name="Slovak M."/>
            <person name="Kini R.M."/>
            <person name="Ribeiro J.M."/>
        </authorList>
    </citation>
    <scope>NUCLEOTIDE SEQUENCE</scope>
    <source>
        <tissue evidence="2">Salivary gland</tissue>
    </source>
</reference>
<protein>
    <submittedName>
        <fullName evidence="2">Uncharacterized protein</fullName>
    </submittedName>
</protein>
<sequence length="68" mass="7821">MLPHCLKHCFLVLFIYVCIYLFTFVQDCRHRGASILENAWSGCFESSCKCLIILEKICSKPVCVSRTC</sequence>